<reference evidence="3 4" key="1">
    <citation type="submission" date="2020-08" db="EMBL/GenBank/DDBJ databases">
        <title>Genomic Encyclopedia of Type Strains, Phase IV (KMG-IV): sequencing the most valuable type-strain genomes for metagenomic binning, comparative biology and taxonomic classification.</title>
        <authorList>
            <person name="Goeker M."/>
        </authorList>
    </citation>
    <scope>NUCLEOTIDE SEQUENCE [LARGE SCALE GENOMIC DNA]</scope>
    <source>
        <strain evidence="3 4">DSM 19371</strain>
    </source>
</reference>
<feature type="compositionally biased region" description="Polar residues" evidence="1">
    <location>
        <begin position="72"/>
        <end position="100"/>
    </location>
</feature>
<dbReference type="AlphaFoldDB" id="A0A7W6PX71"/>
<feature type="region of interest" description="Disordered" evidence="1">
    <location>
        <begin position="30"/>
        <end position="159"/>
    </location>
</feature>
<evidence type="ECO:0000256" key="1">
    <source>
        <dbReference type="SAM" id="MobiDB-lite"/>
    </source>
</evidence>
<accession>A0A7W6PX71</accession>
<gene>
    <name evidence="3" type="ORF">GGQ90_002449</name>
</gene>
<dbReference type="RefSeq" id="WP_160984525.1">
    <property type="nucleotide sequence ID" value="NZ_JACIEU010000009.1"/>
</dbReference>
<organism evidence="3 4">
    <name type="scientific">Sphingobium scionense</name>
    <dbReference type="NCBI Taxonomy" id="1404341"/>
    <lineage>
        <taxon>Bacteria</taxon>
        <taxon>Pseudomonadati</taxon>
        <taxon>Pseudomonadota</taxon>
        <taxon>Alphaproteobacteria</taxon>
        <taxon>Sphingomonadales</taxon>
        <taxon>Sphingomonadaceae</taxon>
        <taxon>Sphingobium</taxon>
    </lineage>
</organism>
<sequence>MRKQILIASSFALLTSGLAVAAEAQPRSRSVNVQGANGGGFVKQRSISRGDGNVAASRSVRTNGGHGYDANRSASRQAGNTSTSGQITTIDGRSASTSAGRTWGDGSYSGGRTTTLGDGTSFGHSTTATRNADGSVSYSSSRTGVGGDTATVEGTTVPR</sequence>
<name>A0A7W6PX71_9SPHN</name>
<keyword evidence="2" id="KW-0732">Signal</keyword>
<evidence type="ECO:0000313" key="4">
    <source>
        <dbReference type="Proteomes" id="UP000590524"/>
    </source>
</evidence>
<dbReference type="EMBL" id="JACIEU010000009">
    <property type="protein sequence ID" value="MBB4148665.1"/>
    <property type="molecule type" value="Genomic_DNA"/>
</dbReference>
<protein>
    <recommendedName>
        <fullName evidence="5">Endonuclease</fullName>
    </recommendedName>
</protein>
<dbReference type="Proteomes" id="UP000590524">
    <property type="component" value="Unassembled WGS sequence"/>
</dbReference>
<comment type="caution">
    <text evidence="3">The sequence shown here is derived from an EMBL/GenBank/DDBJ whole genome shotgun (WGS) entry which is preliminary data.</text>
</comment>
<proteinExistence type="predicted"/>
<evidence type="ECO:0008006" key="5">
    <source>
        <dbReference type="Google" id="ProtNLM"/>
    </source>
</evidence>
<feature type="signal peptide" evidence="2">
    <location>
        <begin position="1"/>
        <end position="21"/>
    </location>
</feature>
<feature type="chain" id="PRO_5031396334" description="Endonuclease" evidence="2">
    <location>
        <begin position="22"/>
        <end position="159"/>
    </location>
</feature>
<evidence type="ECO:0000313" key="3">
    <source>
        <dbReference type="EMBL" id="MBB4148665.1"/>
    </source>
</evidence>
<feature type="compositionally biased region" description="Polar residues" evidence="1">
    <location>
        <begin position="110"/>
        <end position="143"/>
    </location>
</feature>
<keyword evidence="4" id="KW-1185">Reference proteome</keyword>
<evidence type="ECO:0000256" key="2">
    <source>
        <dbReference type="SAM" id="SignalP"/>
    </source>
</evidence>